<name>A0ABM5MWQ6_RICTP</name>
<protein>
    <submittedName>
        <fullName evidence="1">Uncharacterized protein</fullName>
    </submittedName>
</protein>
<organism evidence="1 2">
    <name type="scientific">Rickettsia typhi str. TH1527</name>
    <dbReference type="NCBI Taxonomy" id="1003201"/>
    <lineage>
        <taxon>Bacteria</taxon>
        <taxon>Pseudomonadati</taxon>
        <taxon>Pseudomonadota</taxon>
        <taxon>Alphaproteobacteria</taxon>
        <taxon>Rickettsiales</taxon>
        <taxon>Rickettsiaceae</taxon>
        <taxon>Rickettsieae</taxon>
        <taxon>Rickettsia</taxon>
        <taxon>typhus group</taxon>
    </lineage>
</organism>
<evidence type="ECO:0000313" key="2">
    <source>
        <dbReference type="Proteomes" id="UP000007581"/>
    </source>
</evidence>
<gene>
    <name evidence="1" type="ORF">RTTH1527_02420</name>
</gene>
<sequence length="33" mass="3950">MKECFKNEKVLNKLQDIAVELKQELTDWNKVTL</sequence>
<keyword evidence="2" id="KW-1185">Reference proteome</keyword>
<reference evidence="1" key="1">
    <citation type="submission" date="2012-03" db="EMBL/GenBank/DDBJ databases">
        <authorList>
            <person name="Johnson S.L."/>
            <person name="Sims D."/>
            <person name="Han S."/>
            <person name="Bruce D.C."/>
            <person name="Dasch G.A."/>
        </authorList>
    </citation>
    <scope>NUCLEOTIDE SEQUENCE [LARGE SCALE GENOMIC DNA]</scope>
    <source>
        <strain evidence="1">TH1527</strain>
    </source>
</reference>
<dbReference type="Proteomes" id="UP000007581">
    <property type="component" value="Chromosome"/>
</dbReference>
<proteinExistence type="predicted"/>
<evidence type="ECO:0000313" key="1">
    <source>
        <dbReference type="EMBL" id="AFE54349.1"/>
    </source>
</evidence>
<dbReference type="EMBL" id="CP003397">
    <property type="protein sequence ID" value="AFE54349.1"/>
    <property type="molecule type" value="Genomic_DNA"/>
</dbReference>
<accession>A0ABM5MWQ6</accession>